<evidence type="ECO:0000256" key="14">
    <source>
        <dbReference type="ARBA" id="ARBA00023284"/>
    </source>
</evidence>
<dbReference type="EMBL" id="CM001368">
    <property type="protein sequence ID" value="EHJ47135.1"/>
    <property type="molecule type" value="Genomic_DNA"/>
</dbReference>
<feature type="binding site" evidence="17">
    <location>
        <position position="87"/>
    </location>
    <ligand>
        <name>[4Fe-4S] cluster</name>
        <dbReference type="ChEBI" id="CHEBI:49883"/>
    </ligand>
</feature>
<dbReference type="STRING" id="694327.DFW101_1124"/>
<comment type="similarity">
    <text evidence="3 17">Belongs to the QueH family.</text>
</comment>
<dbReference type="GO" id="GO:0051539">
    <property type="term" value="F:4 iron, 4 sulfur cluster binding"/>
    <property type="evidence" value="ECO:0007669"/>
    <property type="project" value="UniProtKB-UniRule"/>
</dbReference>
<evidence type="ECO:0000256" key="2">
    <source>
        <dbReference type="ARBA" id="ARBA00004691"/>
    </source>
</evidence>
<accession>G7Q7I2</accession>
<dbReference type="eggNOG" id="COG1636">
    <property type="taxonomic scope" value="Bacteria"/>
</dbReference>
<comment type="pathway">
    <text evidence="2 17">tRNA modification; tRNA-queuosine biosynthesis.</text>
</comment>
<dbReference type="GO" id="GO:0052693">
    <property type="term" value="F:epoxyqueuosine reductase activity"/>
    <property type="evidence" value="ECO:0007669"/>
    <property type="project" value="UniProtKB-UniRule"/>
</dbReference>
<evidence type="ECO:0000313" key="19">
    <source>
        <dbReference type="Proteomes" id="UP000004662"/>
    </source>
</evidence>
<dbReference type="UniPathway" id="UPA00392"/>
<keyword evidence="13 17" id="KW-1015">Disulfide bond</keyword>
<dbReference type="HAMAP" id="MF_02089">
    <property type="entry name" value="QueH"/>
    <property type="match status" value="1"/>
</dbReference>
<gene>
    <name evidence="17" type="primary">queH</name>
    <name evidence="18" type="ORF">DFW101_1124</name>
</gene>
<feature type="binding site" evidence="17">
    <location>
        <position position="84"/>
    </location>
    <ligand>
        <name>[4Fe-4S] cluster</name>
        <dbReference type="ChEBI" id="CHEBI:49883"/>
    </ligand>
</feature>
<evidence type="ECO:0000256" key="11">
    <source>
        <dbReference type="ARBA" id="ARBA00023004"/>
    </source>
</evidence>
<keyword evidence="6 17" id="KW-0004">4Fe-4S</keyword>
<evidence type="ECO:0000256" key="7">
    <source>
        <dbReference type="ARBA" id="ARBA00022694"/>
    </source>
</evidence>
<evidence type="ECO:0000256" key="1">
    <source>
        <dbReference type="ARBA" id="ARBA00002268"/>
    </source>
</evidence>
<feature type="disulfide bond" description="Redox-active" evidence="17">
    <location>
        <begin position="164"/>
        <end position="166"/>
    </location>
</feature>
<dbReference type="PANTHER" id="PTHR36701">
    <property type="entry name" value="EPOXYQUEUOSINE REDUCTASE QUEH"/>
    <property type="match status" value="1"/>
</dbReference>
<dbReference type="HOGENOM" id="CLU_088177_1_1_7"/>
<reference evidence="19" key="1">
    <citation type="journal article" date="2015" name="Genome Announc.">
        <title>High-Quality Draft Genome Sequence of Desulfovibrio carbinoliphilus FW-101-2B, an Organic Acid-Oxidizing Sulfate-Reducing Bacterium Isolated from Uranium(VI)-Contaminated Groundwater.</title>
        <authorList>
            <person name="Ramsay B.D."/>
            <person name="Hwang C."/>
            <person name="Woo H.L."/>
            <person name="Carroll S.L."/>
            <person name="Lucas S."/>
            <person name="Han J."/>
            <person name="Lapidus A.L."/>
            <person name="Cheng J.F."/>
            <person name="Goodwin L.A."/>
            <person name="Pitluck S."/>
            <person name="Peters L."/>
            <person name="Chertkov O."/>
            <person name="Held B."/>
            <person name="Detter J.C."/>
            <person name="Han C.S."/>
            <person name="Tapia R."/>
            <person name="Land M.L."/>
            <person name="Hauser L.J."/>
            <person name="Kyrpides N.C."/>
            <person name="Ivanova N.N."/>
            <person name="Mikhailova N."/>
            <person name="Pagani I."/>
            <person name="Woyke T."/>
            <person name="Arkin A.P."/>
            <person name="Dehal P."/>
            <person name="Chivian D."/>
            <person name="Criddle C.S."/>
            <person name="Wu W."/>
            <person name="Chakraborty R."/>
            <person name="Hazen T.C."/>
            <person name="Fields M.W."/>
        </authorList>
    </citation>
    <scope>NUCLEOTIDE SEQUENCE [LARGE SCALE GENOMIC DNA]</scope>
    <source>
        <strain evidence="19">FW-101-2B</strain>
    </source>
</reference>
<dbReference type="InterPro" id="IPR003828">
    <property type="entry name" value="QueH"/>
</dbReference>
<dbReference type="AlphaFoldDB" id="G7Q7I2"/>
<keyword evidence="11 17" id="KW-0408">Iron</keyword>
<evidence type="ECO:0000256" key="5">
    <source>
        <dbReference type="ARBA" id="ARBA00016895"/>
    </source>
</evidence>
<dbReference type="GO" id="GO:0008616">
    <property type="term" value="P:tRNA queuosine(34) biosynthetic process"/>
    <property type="evidence" value="ECO:0007669"/>
    <property type="project" value="UniProtKB-UniRule"/>
</dbReference>
<keyword evidence="14 17" id="KW-0676">Redox-active center</keyword>
<dbReference type="Pfam" id="PF02677">
    <property type="entry name" value="QueH"/>
    <property type="match status" value="1"/>
</dbReference>
<evidence type="ECO:0000256" key="15">
    <source>
        <dbReference type="ARBA" id="ARBA00031446"/>
    </source>
</evidence>
<dbReference type="RefSeq" id="WP_009180548.1">
    <property type="nucleotide sequence ID" value="NZ_CM001368.1"/>
</dbReference>
<dbReference type="GO" id="GO:0046872">
    <property type="term" value="F:metal ion binding"/>
    <property type="evidence" value="ECO:0007669"/>
    <property type="project" value="UniProtKB-KW"/>
</dbReference>
<dbReference type="EC" id="1.17.99.6" evidence="4 17"/>
<evidence type="ECO:0000313" key="18">
    <source>
        <dbReference type="EMBL" id="EHJ47135.1"/>
    </source>
</evidence>
<proteinExistence type="inferred from homology"/>
<keyword evidence="8 17" id="KW-0479">Metal-binding</keyword>
<evidence type="ECO:0000256" key="12">
    <source>
        <dbReference type="ARBA" id="ARBA00023014"/>
    </source>
</evidence>
<organism evidence="18 19">
    <name type="scientific">Solidesulfovibrio carbinoliphilus subsp. oakridgensis</name>
    <dbReference type="NCBI Taxonomy" id="694327"/>
    <lineage>
        <taxon>Bacteria</taxon>
        <taxon>Pseudomonadati</taxon>
        <taxon>Thermodesulfobacteriota</taxon>
        <taxon>Desulfovibrionia</taxon>
        <taxon>Desulfovibrionales</taxon>
        <taxon>Desulfovibrionaceae</taxon>
        <taxon>Solidesulfovibrio</taxon>
    </lineage>
</organism>
<keyword evidence="12 17" id="KW-0411">Iron-sulfur</keyword>
<evidence type="ECO:0000256" key="13">
    <source>
        <dbReference type="ARBA" id="ARBA00023157"/>
    </source>
</evidence>
<protein>
    <recommendedName>
        <fullName evidence="5 17">Epoxyqueuosine reductase QueH</fullName>
        <ecNumber evidence="4 17">1.17.99.6</ecNumber>
    </recommendedName>
    <alternativeName>
        <fullName evidence="15 17">Queuosine biosynthesis protein QueH</fullName>
    </alternativeName>
</protein>
<keyword evidence="10 17" id="KW-0560">Oxidoreductase</keyword>
<comment type="function">
    <text evidence="1 17">Catalyzes the conversion of epoxyqueuosine (oQ) to queuosine (Q), which is a hypermodified base found in the wobble positions of tRNA(Asp), tRNA(Asn), tRNA(His) and tRNA(Tyr).</text>
</comment>
<sequence>MAARVLLHICCGPCALAPVLRLKEAGWLVTGLFYNPNIQPAAEYLRRRDALAAAAARLEMEVLYDDYEPLPHLRRSLADPQGRCGPCTDERLGRTAATARTLGCDAFTTTLLYSRYQDHAGIKAQGEARAEATGLPFLYEDFRVLWDEGVALSKAWGLYRQPYCGCVLSELDRYAKKLGRPPAVPPR</sequence>
<comment type="catalytic activity">
    <reaction evidence="16 17">
        <text>epoxyqueuosine(34) in tRNA + AH2 = queuosine(34) in tRNA + A + H2O</text>
        <dbReference type="Rhea" id="RHEA:32159"/>
        <dbReference type="Rhea" id="RHEA-COMP:18571"/>
        <dbReference type="Rhea" id="RHEA-COMP:18582"/>
        <dbReference type="ChEBI" id="CHEBI:13193"/>
        <dbReference type="ChEBI" id="CHEBI:15377"/>
        <dbReference type="ChEBI" id="CHEBI:17499"/>
        <dbReference type="ChEBI" id="CHEBI:194431"/>
        <dbReference type="ChEBI" id="CHEBI:194443"/>
        <dbReference type="EC" id="1.17.99.6"/>
    </reaction>
</comment>
<keyword evidence="19" id="KW-1185">Reference proteome</keyword>
<feature type="binding site" evidence="17">
    <location>
        <position position="10"/>
    </location>
    <ligand>
        <name>[4Fe-4S] cluster</name>
        <dbReference type="ChEBI" id="CHEBI:49883"/>
    </ligand>
</feature>
<name>G7Q7I2_9BACT</name>
<dbReference type="PANTHER" id="PTHR36701:SF1">
    <property type="entry name" value="EPOXYQUEUOSINE REDUCTASE QUEH"/>
    <property type="match status" value="1"/>
</dbReference>
<evidence type="ECO:0000256" key="6">
    <source>
        <dbReference type="ARBA" id="ARBA00022485"/>
    </source>
</evidence>
<evidence type="ECO:0000256" key="17">
    <source>
        <dbReference type="HAMAP-Rule" id="MF_02089"/>
    </source>
</evidence>
<feature type="binding site" evidence="17">
    <location>
        <position position="11"/>
    </location>
    <ligand>
        <name>[4Fe-4S] cluster</name>
        <dbReference type="ChEBI" id="CHEBI:49883"/>
    </ligand>
</feature>
<dbReference type="Proteomes" id="UP000004662">
    <property type="component" value="Chromosome"/>
</dbReference>
<evidence type="ECO:0000256" key="8">
    <source>
        <dbReference type="ARBA" id="ARBA00022723"/>
    </source>
</evidence>
<keyword evidence="9 17" id="KW-0671">Queuosine biosynthesis</keyword>
<evidence type="ECO:0000256" key="4">
    <source>
        <dbReference type="ARBA" id="ARBA00012622"/>
    </source>
</evidence>
<evidence type="ECO:0000256" key="3">
    <source>
        <dbReference type="ARBA" id="ARBA00008207"/>
    </source>
</evidence>
<evidence type="ECO:0000256" key="16">
    <source>
        <dbReference type="ARBA" id="ARBA00047415"/>
    </source>
</evidence>
<evidence type="ECO:0000256" key="9">
    <source>
        <dbReference type="ARBA" id="ARBA00022785"/>
    </source>
</evidence>
<keyword evidence="7 17" id="KW-0819">tRNA processing</keyword>
<evidence type="ECO:0000256" key="10">
    <source>
        <dbReference type="ARBA" id="ARBA00023002"/>
    </source>
</evidence>
<dbReference type="OrthoDB" id="9801033at2"/>